<keyword evidence="7" id="KW-0456">Lyase</keyword>
<organism evidence="8 9">
    <name type="scientific">Cyanidiococcus yangmingshanensis</name>
    <dbReference type="NCBI Taxonomy" id="2690220"/>
    <lineage>
        <taxon>Eukaryota</taxon>
        <taxon>Rhodophyta</taxon>
        <taxon>Bangiophyceae</taxon>
        <taxon>Cyanidiales</taxon>
        <taxon>Cyanidiaceae</taxon>
        <taxon>Cyanidiococcus</taxon>
    </lineage>
</organism>
<dbReference type="InterPro" id="IPR013785">
    <property type="entry name" value="Aldolase_TIM"/>
</dbReference>
<dbReference type="NCBIfam" id="NF033379">
    <property type="entry name" value="FrucBisAld_I"/>
    <property type="match status" value="1"/>
</dbReference>
<dbReference type="GO" id="GO:0006096">
    <property type="term" value="P:glycolytic process"/>
    <property type="evidence" value="ECO:0007669"/>
    <property type="project" value="UniProtKB-UniPathway"/>
</dbReference>
<evidence type="ECO:0000313" key="9">
    <source>
        <dbReference type="Proteomes" id="UP000530660"/>
    </source>
</evidence>
<reference evidence="8 9" key="1">
    <citation type="journal article" date="2020" name="J. Phycol.">
        <title>Comparative genome analysis reveals Cyanidiococcus gen. nov., a new extremophilic red algal genus sister to Cyanidioschyzon (Cyanidioschyzonaceae, Rhodophyta).</title>
        <authorList>
            <person name="Liu S.-L."/>
            <person name="Chiang Y.-R."/>
            <person name="Yoon H.S."/>
            <person name="Fu H.-Y."/>
        </authorList>
    </citation>
    <scope>NUCLEOTIDE SEQUENCE [LARGE SCALE GENOMIC DNA]</scope>
    <source>
        <strain evidence="8 9">THAL066</strain>
    </source>
</reference>
<evidence type="ECO:0000256" key="4">
    <source>
        <dbReference type="ARBA" id="ARBA00010387"/>
    </source>
</evidence>
<comment type="pathway">
    <text evidence="3">Carbohydrate degradation; glycolysis; D-glyceraldehyde 3-phosphate and glycerone phosphate from D-glucose: step 4/4.</text>
</comment>
<comment type="caution">
    <text evidence="8">The sequence shown here is derived from an EMBL/GenBank/DDBJ whole genome shotgun (WGS) entry which is preliminary data.</text>
</comment>
<dbReference type="UniPathway" id="UPA00109">
    <property type="reaction ID" value="UER00183"/>
</dbReference>
<comment type="catalytic activity">
    <reaction evidence="1">
        <text>beta-D-fructose 1,6-bisphosphate = D-glyceraldehyde 3-phosphate + dihydroxyacetone phosphate</text>
        <dbReference type="Rhea" id="RHEA:14729"/>
        <dbReference type="ChEBI" id="CHEBI:32966"/>
        <dbReference type="ChEBI" id="CHEBI:57642"/>
        <dbReference type="ChEBI" id="CHEBI:59776"/>
        <dbReference type="EC" id="4.1.2.13"/>
    </reaction>
</comment>
<dbReference type="OrthoDB" id="36455at2759"/>
<dbReference type="SUPFAM" id="SSF51569">
    <property type="entry name" value="Aldolase"/>
    <property type="match status" value="1"/>
</dbReference>
<evidence type="ECO:0000256" key="1">
    <source>
        <dbReference type="ARBA" id="ARBA00000441"/>
    </source>
</evidence>
<dbReference type="InterPro" id="IPR000741">
    <property type="entry name" value="FBA_I"/>
</dbReference>
<accession>A0A7J7IRC6</accession>
<dbReference type="EC" id="4.1.2.13" evidence="5"/>
<comment type="subcellular location">
    <subcellularLocation>
        <location evidence="2">Plastid</location>
        <location evidence="2">Chloroplast</location>
    </subcellularLocation>
</comment>
<evidence type="ECO:0000256" key="7">
    <source>
        <dbReference type="ARBA" id="ARBA00023239"/>
    </source>
</evidence>
<name>A0A7J7IRC6_9RHOD</name>
<dbReference type="AlphaFoldDB" id="A0A7J7IRC6"/>
<dbReference type="GO" id="GO:0009507">
    <property type="term" value="C:chloroplast"/>
    <property type="evidence" value="ECO:0007669"/>
    <property type="project" value="UniProtKB-SubCell"/>
</dbReference>
<protein>
    <recommendedName>
        <fullName evidence="5">fructose-bisphosphate aldolase</fullName>
        <ecNumber evidence="5">4.1.2.13</ecNumber>
    </recommendedName>
</protein>
<dbReference type="GO" id="GO:0004332">
    <property type="term" value="F:fructose-bisphosphate aldolase activity"/>
    <property type="evidence" value="ECO:0007669"/>
    <property type="project" value="UniProtKB-EC"/>
</dbReference>
<evidence type="ECO:0000256" key="3">
    <source>
        <dbReference type="ARBA" id="ARBA00004714"/>
    </source>
</evidence>
<evidence type="ECO:0000256" key="5">
    <source>
        <dbReference type="ARBA" id="ARBA00013068"/>
    </source>
</evidence>
<dbReference type="Gene3D" id="3.20.20.70">
    <property type="entry name" value="Aldolase class I"/>
    <property type="match status" value="1"/>
</dbReference>
<proteinExistence type="inferred from homology"/>
<keyword evidence="6" id="KW-0324">Glycolysis</keyword>
<comment type="similarity">
    <text evidence="4">Belongs to the class I fructose-bisphosphate aldolase family.</text>
</comment>
<dbReference type="PANTHER" id="PTHR11627">
    <property type="entry name" value="FRUCTOSE-BISPHOSPHATE ALDOLASE"/>
    <property type="match status" value="1"/>
</dbReference>
<dbReference type="Pfam" id="PF00274">
    <property type="entry name" value="Glycolytic"/>
    <property type="match status" value="1"/>
</dbReference>
<sequence length="360" mass="38483">MPEHWSPYAAELIETAKKIVTPGKGILAADESIGTIGKRFASIQVENNEANRTAYRELLFSAPGMEECISGVITFEETLFAKTTDGKRQLVDLLKDRGVVVGIKTDKGTVALPGTAGETATLGLDGLLERSKKYYEAGARFAKWRAVLKIDPATGCPSPQAITENAHTLARYGAISQMAGLVPIIEPEVLMDGSHSIEQAAAAQERVLAAVYKAIQDQNLLLEGTLLKPAMTTPGAEFTPPASAADIAFYTVRTLSRTVPPAVPGIVFLSGGQSEVEATQNLAAINNVKNVPRPWALSFSYGRALQQSCLKAWGGNPANVSAAQEAFLKRCRANGQAQLGRLVDADGASQESLYVKDYKY</sequence>
<keyword evidence="9" id="KW-1185">Reference proteome</keyword>
<dbReference type="EMBL" id="VWRR01000001">
    <property type="protein sequence ID" value="KAF6005097.1"/>
    <property type="molecule type" value="Genomic_DNA"/>
</dbReference>
<dbReference type="CDD" id="cd00948">
    <property type="entry name" value="FBP_aldolase_I_a"/>
    <property type="match status" value="1"/>
</dbReference>
<dbReference type="Proteomes" id="UP000530660">
    <property type="component" value="Unassembled WGS sequence"/>
</dbReference>
<evidence type="ECO:0000256" key="2">
    <source>
        <dbReference type="ARBA" id="ARBA00004229"/>
    </source>
</evidence>
<evidence type="ECO:0000256" key="6">
    <source>
        <dbReference type="ARBA" id="ARBA00023152"/>
    </source>
</evidence>
<evidence type="ECO:0000313" key="8">
    <source>
        <dbReference type="EMBL" id="KAF6005097.1"/>
    </source>
</evidence>
<gene>
    <name evidence="8" type="ORF">F1559_000379</name>
</gene>
<dbReference type="FunFam" id="3.20.20.70:FF:000140">
    <property type="entry name" value="Fructose-bisphosphate aldolase"/>
    <property type="match status" value="1"/>
</dbReference>